<accession>A0AC35FV26</accession>
<evidence type="ECO:0000313" key="2">
    <source>
        <dbReference type="WBParaSite" id="PS1159_v2.g20628.t3"/>
    </source>
</evidence>
<dbReference type="WBParaSite" id="PS1159_v2.g20628.t3">
    <property type="protein sequence ID" value="PS1159_v2.g20628.t3"/>
    <property type="gene ID" value="PS1159_v2.g20628"/>
</dbReference>
<proteinExistence type="predicted"/>
<organism evidence="1 2">
    <name type="scientific">Panagrolaimus sp. PS1159</name>
    <dbReference type="NCBI Taxonomy" id="55785"/>
    <lineage>
        <taxon>Eukaryota</taxon>
        <taxon>Metazoa</taxon>
        <taxon>Ecdysozoa</taxon>
        <taxon>Nematoda</taxon>
        <taxon>Chromadorea</taxon>
        <taxon>Rhabditida</taxon>
        <taxon>Tylenchina</taxon>
        <taxon>Panagrolaimomorpha</taxon>
        <taxon>Panagrolaimoidea</taxon>
        <taxon>Panagrolaimidae</taxon>
        <taxon>Panagrolaimus</taxon>
    </lineage>
</organism>
<reference evidence="2" key="1">
    <citation type="submission" date="2022-11" db="UniProtKB">
        <authorList>
            <consortium name="WormBaseParasite"/>
        </authorList>
    </citation>
    <scope>IDENTIFICATION</scope>
</reference>
<sequence>MAAQEPKKHDDLDELARKNQELAERSKNRRHDYKLVGSDIIKTDPEPLPTHFKEQIREMLESRISTDTSSINQQDRSGYVTDASSATWQFNNSFSPRSVVSLNGAKAEDVSGLLKVRTTTAPPENEKEKIWPFIPHEIRNTPPDSAQTTMTREISLQSKQRHHHHERYGSMPTLEILEDDKPRSIMKRSQLDSREQMTYAEPERRIVREHHREVVQARPKVTETVQRVEENKHTEEVERRVFRHVRKHKSSRHRSGHGHQEYVDWNGANQTRQYQQQQQQRQGDVILQKYSGRRYTADELNQAVKRAYQAVDKAYSDIRQWRSNSMQRGGGHNGYLPAYESYNRSTSTRRDRDRDFGDFSSNRFIDNRSGLAHARYGSLSDNRDRDFGDFSSNRFIDNRSGLAHARYGSLSDSLRRGELKYIPNGDVFNDNGREASWRRGSAGPAPFIEFPPTLPRSARGEPPMPPPHRGYSESNSHYRPISKSRSYADWDEGRGPFGSSVKRYDDDMARLENELRDSSLLMRIPNGNMNEKDYRHEQIPGGHETYSRESKANSGRRLNREGVPSDFKEASQEYSFKREVQR</sequence>
<dbReference type="Proteomes" id="UP000887580">
    <property type="component" value="Unplaced"/>
</dbReference>
<evidence type="ECO:0000313" key="1">
    <source>
        <dbReference type="Proteomes" id="UP000887580"/>
    </source>
</evidence>
<name>A0AC35FV26_9BILA</name>
<protein>
    <submittedName>
        <fullName evidence="2">Uncharacterized protein</fullName>
    </submittedName>
</protein>